<dbReference type="InterPro" id="IPR018683">
    <property type="entry name" value="DUF2169"/>
</dbReference>
<evidence type="ECO:0000259" key="1">
    <source>
        <dbReference type="Pfam" id="PF09937"/>
    </source>
</evidence>
<evidence type="ECO:0000313" key="3">
    <source>
        <dbReference type="Proteomes" id="UP001207654"/>
    </source>
</evidence>
<name>A0ABT3ZWB0_9BACT</name>
<organism evidence="2 3">
    <name type="scientific">Archangium lansingense</name>
    <dbReference type="NCBI Taxonomy" id="2995310"/>
    <lineage>
        <taxon>Bacteria</taxon>
        <taxon>Pseudomonadati</taxon>
        <taxon>Myxococcota</taxon>
        <taxon>Myxococcia</taxon>
        <taxon>Myxococcales</taxon>
        <taxon>Cystobacterineae</taxon>
        <taxon>Archangiaceae</taxon>
        <taxon>Archangium</taxon>
    </lineage>
</organism>
<proteinExistence type="predicted"/>
<reference evidence="2 3" key="1">
    <citation type="submission" date="2022-11" db="EMBL/GenBank/DDBJ databases">
        <title>Minimal conservation of predation-associated metabolite biosynthetic gene clusters underscores biosynthetic potential of Myxococcota including descriptions for ten novel species: Archangium lansinium sp. nov., Myxococcus landrumus sp. nov., Nannocystis bai.</title>
        <authorList>
            <person name="Ahearne A."/>
            <person name="Stevens C."/>
            <person name="Phillips K."/>
        </authorList>
    </citation>
    <scope>NUCLEOTIDE SEQUENCE [LARGE SCALE GENOMIC DNA]</scope>
    <source>
        <strain evidence="2 3">MIWBW</strain>
    </source>
</reference>
<comment type="caution">
    <text evidence="2">The sequence shown here is derived from an EMBL/GenBank/DDBJ whole genome shotgun (WGS) entry which is preliminary data.</text>
</comment>
<dbReference type="RefSeq" id="WP_267532683.1">
    <property type="nucleotide sequence ID" value="NZ_JAPNKA010000001.1"/>
</dbReference>
<protein>
    <submittedName>
        <fullName evidence="2">DUF2169 domain-containing protein</fullName>
    </submittedName>
</protein>
<accession>A0ABT3ZWB0</accession>
<sequence>MGHPNLENETPFAFEIMGLANEEGRPLLLLLVKATYSIGDTKLELAQEQVPVNWGGEPLGVPGESSDKYEPECAFIKPATDVVLIGNAYAPKGTTETLVAMQVGPLKKSVRVVGERTWFRSMGRVAMTKPLPFESMPLTWERAFGGWDRSDPDPKKHSFEPRNPVGTGFRVSSRHFEEELRLPNLEDPEHPLREFGQRVPPTGFGFTSPHWQPRAAYAGTYDEAWDKTRKPLLPKDFDRRFFNAAPPGLIAPGYLKGDESVIIANASPRGRLAFRLPGQRAPTVTVELASAEDATPEMRLDTVILDTDTHQVLMLWRGHLLLDEGLHDVRNIRVTAEGVSRPKEA</sequence>
<dbReference type="Proteomes" id="UP001207654">
    <property type="component" value="Unassembled WGS sequence"/>
</dbReference>
<evidence type="ECO:0000313" key="2">
    <source>
        <dbReference type="EMBL" id="MCY1073685.1"/>
    </source>
</evidence>
<dbReference type="Pfam" id="PF09937">
    <property type="entry name" value="DUF2169"/>
    <property type="match status" value="1"/>
</dbReference>
<feature type="domain" description="DUF2169" evidence="1">
    <location>
        <begin position="23"/>
        <end position="317"/>
    </location>
</feature>
<gene>
    <name evidence="2" type="ORF">OV287_04235</name>
</gene>
<keyword evidence="3" id="KW-1185">Reference proteome</keyword>
<dbReference type="EMBL" id="JAPNKA010000001">
    <property type="protein sequence ID" value="MCY1073685.1"/>
    <property type="molecule type" value="Genomic_DNA"/>
</dbReference>